<feature type="region of interest" description="Disordered" evidence="1">
    <location>
        <begin position="42"/>
        <end position="74"/>
    </location>
</feature>
<proteinExistence type="predicted"/>
<protein>
    <submittedName>
        <fullName evidence="3">Uncharacterized protein</fullName>
    </submittedName>
</protein>
<evidence type="ECO:0000256" key="1">
    <source>
        <dbReference type="SAM" id="MobiDB-lite"/>
    </source>
</evidence>
<evidence type="ECO:0000313" key="4">
    <source>
        <dbReference type="Proteomes" id="UP000316988"/>
    </source>
</evidence>
<dbReference type="Proteomes" id="UP000316988">
    <property type="component" value="Unassembled WGS sequence"/>
</dbReference>
<name>A0A554S7V5_9ACTN</name>
<keyword evidence="2" id="KW-1133">Transmembrane helix</keyword>
<evidence type="ECO:0000256" key="2">
    <source>
        <dbReference type="SAM" id="Phobius"/>
    </source>
</evidence>
<dbReference type="AlphaFoldDB" id="A0A554S7V5"/>
<dbReference type="OrthoDB" id="3239891at2"/>
<dbReference type="RefSeq" id="WP_143913866.1">
    <property type="nucleotide sequence ID" value="NZ_VLNT01000009.1"/>
</dbReference>
<comment type="caution">
    <text evidence="3">The sequence shown here is derived from an EMBL/GenBank/DDBJ whole genome shotgun (WGS) entry which is preliminary data.</text>
</comment>
<evidence type="ECO:0000313" key="3">
    <source>
        <dbReference type="EMBL" id="TSD62432.1"/>
    </source>
</evidence>
<feature type="compositionally biased region" description="Low complexity" evidence="1">
    <location>
        <begin position="51"/>
        <end position="66"/>
    </location>
</feature>
<sequence>MTSHDSHTRHRLIAGIVAGLAALVLIGIGVYGLTVGPDTHSGAGDGDRLRPGPAASAPGGPARSGAISPIRPSDDPEAFARAVATGLFNWDTASGHLPLDYTTVILDVGDPSGAEQPGLASDVASYLPSSDAWVELRKYATRQHLTIERSYVPKAWDTAIEQAQPGQLAEGTTAYTIEGTRHRSGVWHDENVASEHPVEFTVFLVCQPTYDSCRLLRLSELDNPLR</sequence>
<organism evidence="3 4">
    <name type="scientific">Aeromicrobium piscarium</name>
    <dbReference type="NCBI Taxonomy" id="2590901"/>
    <lineage>
        <taxon>Bacteria</taxon>
        <taxon>Bacillati</taxon>
        <taxon>Actinomycetota</taxon>
        <taxon>Actinomycetes</taxon>
        <taxon>Propionibacteriales</taxon>
        <taxon>Nocardioidaceae</taxon>
        <taxon>Aeromicrobium</taxon>
    </lineage>
</organism>
<keyword evidence="4" id="KW-1185">Reference proteome</keyword>
<reference evidence="3 4" key="1">
    <citation type="submission" date="2019-07" db="EMBL/GenBank/DDBJ databases">
        <authorList>
            <person name="Zhao L.H."/>
        </authorList>
    </citation>
    <scope>NUCLEOTIDE SEQUENCE [LARGE SCALE GENOMIC DNA]</scope>
    <source>
        <strain evidence="3 4">Co35</strain>
    </source>
</reference>
<gene>
    <name evidence="3" type="ORF">FNM00_12465</name>
</gene>
<keyword evidence="2" id="KW-0472">Membrane</keyword>
<feature type="transmembrane region" description="Helical" evidence="2">
    <location>
        <begin position="12"/>
        <end position="33"/>
    </location>
</feature>
<keyword evidence="2" id="KW-0812">Transmembrane</keyword>
<dbReference type="EMBL" id="VLNT01000009">
    <property type="protein sequence ID" value="TSD62432.1"/>
    <property type="molecule type" value="Genomic_DNA"/>
</dbReference>
<accession>A0A554S7V5</accession>